<evidence type="ECO:0000256" key="1">
    <source>
        <dbReference type="SAM" id="Phobius"/>
    </source>
</evidence>
<proteinExistence type="predicted"/>
<keyword evidence="1" id="KW-1133">Transmembrane helix</keyword>
<reference evidence="3" key="1">
    <citation type="submission" date="2016-10" db="EMBL/GenBank/DDBJ databases">
        <authorList>
            <person name="Varghese N."/>
            <person name="Submissions S."/>
        </authorList>
    </citation>
    <scope>NUCLEOTIDE SEQUENCE [LARGE SCALE GENOMIC DNA]</scope>
    <source>
        <strain evidence="3">CGMCC 4.6609</strain>
    </source>
</reference>
<protein>
    <submittedName>
        <fullName evidence="2">Uncharacterized protein</fullName>
    </submittedName>
</protein>
<evidence type="ECO:0000313" key="3">
    <source>
        <dbReference type="Proteomes" id="UP000199691"/>
    </source>
</evidence>
<dbReference type="AlphaFoldDB" id="A0A1H0X317"/>
<dbReference type="EMBL" id="FNIX01000029">
    <property type="protein sequence ID" value="SDP96856.1"/>
    <property type="molecule type" value="Genomic_DNA"/>
</dbReference>
<accession>A0A1H0X317</accession>
<evidence type="ECO:0000313" key="2">
    <source>
        <dbReference type="EMBL" id="SDP96856.1"/>
    </source>
</evidence>
<dbReference type="STRING" id="641025.SAMN05421507_12910"/>
<organism evidence="2 3">
    <name type="scientific">Lentzea jiangxiensis</name>
    <dbReference type="NCBI Taxonomy" id="641025"/>
    <lineage>
        <taxon>Bacteria</taxon>
        <taxon>Bacillati</taxon>
        <taxon>Actinomycetota</taxon>
        <taxon>Actinomycetes</taxon>
        <taxon>Pseudonocardiales</taxon>
        <taxon>Pseudonocardiaceae</taxon>
        <taxon>Lentzea</taxon>
    </lineage>
</organism>
<keyword evidence="1" id="KW-0472">Membrane</keyword>
<feature type="transmembrane region" description="Helical" evidence="1">
    <location>
        <begin position="7"/>
        <end position="26"/>
    </location>
</feature>
<keyword evidence="3" id="KW-1185">Reference proteome</keyword>
<gene>
    <name evidence="2" type="ORF">SAMN05421507_12910</name>
</gene>
<name>A0A1H0X317_9PSEU</name>
<keyword evidence="1" id="KW-0812">Transmembrane</keyword>
<dbReference type="Proteomes" id="UP000199691">
    <property type="component" value="Unassembled WGS sequence"/>
</dbReference>
<sequence>MLAKAQLAGWRILALIAGGLLAVAWGSTP</sequence>